<organism evidence="3 4">
    <name type="scientific">Desulfofundulus kuznetsovii (strain DSM 6115 / VKM B-1805 / 17)</name>
    <name type="common">Desulfotomaculum kuznetsovii</name>
    <dbReference type="NCBI Taxonomy" id="760568"/>
    <lineage>
        <taxon>Bacteria</taxon>
        <taxon>Bacillati</taxon>
        <taxon>Bacillota</taxon>
        <taxon>Clostridia</taxon>
        <taxon>Eubacteriales</taxon>
        <taxon>Peptococcaceae</taxon>
        <taxon>Desulfofundulus</taxon>
    </lineage>
</organism>
<keyword evidence="4" id="KW-1185">Reference proteome</keyword>
<dbReference type="Proteomes" id="UP000009229">
    <property type="component" value="Chromosome"/>
</dbReference>
<feature type="domain" description="DUF2062" evidence="2">
    <location>
        <begin position="17"/>
        <end position="150"/>
    </location>
</feature>
<feature type="transmembrane region" description="Helical" evidence="1">
    <location>
        <begin position="68"/>
        <end position="88"/>
    </location>
</feature>
<dbReference type="Pfam" id="PF09835">
    <property type="entry name" value="DUF2062"/>
    <property type="match status" value="1"/>
</dbReference>
<name>A0AAU8PKV9_DESK7</name>
<gene>
    <name evidence="3" type="ordered locus">Desku_3459</name>
</gene>
<dbReference type="KEGG" id="dku:Desku_3459"/>
<dbReference type="AlphaFoldDB" id="A0AAU8PKV9"/>
<protein>
    <recommendedName>
        <fullName evidence="2">DUF2062 domain-containing protein</fullName>
    </recommendedName>
</protein>
<keyword evidence="1" id="KW-1133">Transmembrane helix</keyword>
<reference evidence="4" key="1">
    <citation type="submission" date="2011-05" db="EMBL/GenBank/DDBJ databases">
        <title>Complete sequence of Desulfotomaculum kuznetsovii DSM 6115.</title>
        <authorList>
            <person name="Lucas S."/>
            <person name="Han J."/>
            <person name="Lapidus A."/>
            <person name="Cheng J.-F."/>
            <person name="Goodwin L."/>
            <person name="Pitluck S."/>
            <person name="Peters L."/>
            <person name="Mikhailova N."/>
            <person name="Lu M."/>
            <person name="Saunders E."/>
            <person name="Han C."/>
            <person name="Tapia R."/>
            <person name="Land M."/>
            <person name="Hauser L."/>
            <person name="Kyrpides N."/>
            <person name="Ivanova N."/>
            <person name="Pagani I."/>
            <person name="Nazina T."/>
            <person name="Ivanova A."/>
            <person name="Parshina S."/>
            <person name="Kuever J."/>
            <person name="Muyzer G."/>
            <person name="Plugge C."/>
            <person name="Stams A."/>
            <person name="Woyke T."/>
        </authorList>
    </citation>
    <scope>NUCLEOTIDE SEQUENCE [LARGE SCALE GENOMIC DNA]</scope>
    <source>
        <strain evidence="4">DSM 6115 / VKM B-1805 / 17</strain>
    </source>
</reference>
<accession>A0AAU8PKV9</accession>
<evidence type="ECO:0000256" key="1">
    <source>
        <dbReference type="SAM" id="Phobius"/>
    </source>
</evidence>
<keyword evidence="1" id="KW-0472">Membrane</keyword>
<dbReference type="InterPro" id="IPR018639">
    <property type="entry name" value="DUF2062"/>
</dbReference>
<proteinExistence type="predicted"/>
<dbReference type="EMBL" id="CP002770">
    <property type="protein sequence ID" value="AEG16939.1"/>
    <property type="molecule type" value="Genomic_DNA"/>
</dbReference>
<dbReference type="RefSeq" id="WP_013824445.1">
    <property type="nucleotide sequence ID" value="NC_015573.1"/>
</dbReference>
<sequence>MVMMRVKEKLLSWKNYLVEKYHQVMDLPDAPHKIAHGVALGTALDFFPIPLISIPVAYLLARCLRVSAVAAALSAAFFKWAVPFFYALNYLVGSTVTGDSLAVGAGAGGSLSTLKQMGYPFFIGAAIDAALAWILIYFLVRRILEVRRAIKHS</sequence>
<evidence type="ECO:0000313" key="3">
    <source>
        <dbReference type="EMBL" id="AEG16939.1"/>
    </source>
</evidence>
<keyword evidence="1" id="KW-0812">Transmembrane</keyword>
<feature type="transmembrane region" description="Helical" evidence="1">
    <location>
        <begin position="34"/>
        <end position="61"/>
    </location>
</feature>
<evidence type="ECO:0000259" key="2">
    <source>
        <dbReference type="Pfam" id="PF09835"/>
    </source>
</evidence>
<feature type="transmembrane region" description="Helical" evidence="1">
    <location>
        <begin position="119"/>
        <end position="140"/>
    </location>
</feature>
<evidence type="ECO:0000313" key="4">
    <source>
        <dbReference type="Proteomes" id="UP000009229"/>
    </source>
</evidence>